<reference evidence="1" key="1">
    <citation type="submission" date="2021-11" db="EMBL/GenBank/DDBJ databases">
        <authorList>
            <person name="Qingchun L."/>
            <person name="Dong Z."/>
            <person name="Zongwei Q."/>
            <person name="Jia Z."/>
            <person name="Duotao L."/>
        </authorList>
    </citation>
    <scope>NUCLEOTIDE SEQUENCE</scope>
    <source>
        <strain evidence="1">WLY-B-L2</strain>
    </source>
</reference>
<evidence type="ECO:0000313" key="1">
    <source>
        <dbReference type="EMBL" id="MCC9293901.1"/>
    </source>
</evidence>
<protein>
    <recommendedName>
        <fullName evidence="3">Class I SAM-dependent methyltransferase</fullName>
    </recommendedName>
</protein>
<dbReference type="EMBL" id="JAJJPB010000002">
    <property type="protein sequence ID" value="MCC9293901.1"/>
    <property type="molecule type" value="Genomic_DNA"/>
</dbReference>
<sequence>MREFIIRKMYEILKNFKSNMEEQQRYCQLKTFRFDGGNIPDYSELIIQEYYLLRYLPAYTTEYYLIYSELLEKNFLNNINVISLGAGCGMDSWGLNFAIQDSNYKLPVAYTGLDKVEWEYWDNLNIDNYNLFSRDLSAIDKFIGKDYNVIMFPKSIGEFNNFTFNNLKNIIINTEFRSDKLVLISSVRKKRDIIDIDRLEIIANTLEKNQRYKCLDDKRKYTYYSKNGMDEYSKLEDVCDKYIYPGDIENFLINLNENCQKYIENGCNPCDDDCKIMNHYPIKRCSQIEYQILRLKREDTK</sequence>
<proteinExistence type="predicted"/>
<gene>
    <name evidence="1" type="ORF">LN736_03320</name>
</gene>
<comment type="caution">
    <text evidence="1">The sequence shown here is derived from an EMBL/GenBank/DDBJ whole genome shotgun (WGS) entry which is preliminary data.</text>
</comment>
<keyword evidence="2" id="KW-1185">Reference proteome</keyword>
<dbReference type="RefSeq" id="WP_150355772.1">
    <property type="nucleotide sequence ID" value="NZ_JAJJPB010000002.1"/>
</dbReference>
<organism evidence="1 2">
    <name type="scientific">Clostridium aromativorans</name>
    <dbReference type="NCBI Taxonomy" id="2836848"/>
    <lineage>
        <taxon>Bacteria</taxon>
        <taxon>Bacillati</taxon>
        <taxon>Bacillota</taxon>
        <taxon>Clostridia</taxon>
        <taxon>Eubacteriales</taxon>
        <taxon>Clostridiaceae</taxon>
        <taxon>Clostridium</taxon>
    </lineage>
</organism>
<dbReference type="Proteomes" id="UP001165422">
    <property type="component" value="Unassembled WGS sequence"/>
</dbReference>
<name>A0ABS8N264_9CLOT</name>
<evidence type="ECO:0008006" key="3">
    <source>
        <dbReference type="Google" id="ProtNLM"/>
    </source>
</evidence>
<accession>A0ABS8N264</accession>
<evidence type="ECO:0000313" key="2">
    <source>
        <dbReference type="Proteomes" id="UP001165422"/>
    </source>
</evidence>